<proteinExistence type="predicted"/>
<accession>A0ABT0P625</accession>
<gene>
    <name evidence="2" type="ORF">M4438_37900</name>
</gene>
<evidence type="ECO:0000256" key="1">
    <source>
        <dbReference type="SAM" id="MobiDB-lite"/>
    </source>
</evidence>
<comment type="caution">
    <text evidence="2">The sequence shown here is derived from an EMBL/GenBank/DDBJ whole genome shotgun (WGS) entry which is preliminary data.</text>
</comment>
<evidence type="ECO:0000313" key="2">
    <source>
        <dbReference type="EMBL" id="MCL3999198.1"/>
    </source>
</evidence>
<dbReference type="EMBL" id="JAMCCK010000187">
    <property type="protein sequence ID" value="MCL3999198.1"/>
    <property type="molecule type" value="Genomic_DNA"/>
</dbReference>
<dbReference type="Proteomes" id="UP001202052">
    <property type="component" value="Unassembled WGS sequence"/>
</dbReference>
<dbReference type="RefSeq" id="WP_249493705.1">
    <property type="nucleotide sequence ID" value="NZ_JAMCCK010000187.1"/>
</dbReference>
<sequence length="57" mass="6232">MSARTFDQHVNEALALVAPAHRPVPVTRPARSASTPQHGRPRLVLVPRRAPDEGSEQ</sequence>
<keyword evidence="3" id="KW-1185">Reference proteome</keyword>
<evidence type="ECO:0000313" key="3">
    <source>
        <dbReference type="Proteomes" id="UP001202052"/>
    </source>
</evidence>
<protein>
    <submittedName>
        <fullName evidence="2">Uncharacterized protein</fullName>
    </submittedName>
</protein>
<organism evidence="2 3">
    <name type="scientific">Streptomyces lavenduligriseus</name>
    <dbReference type="NCBI Taxonomy" id="67315"/>
    <lineage>
        <taxon>Bacteria</taxon>
        <taxon>Bacillati</taxon>
        <taxon>Actinomycetota</taxon>
        <taxon>Actinomycetes</taxon>
        <taxon>Kitasatosporales</taxon>
        <taxon>Streptomycetaceae</taxon>
        <taxon>Streptomyces</taxon>
    </lineage>
</organism>
<name>A0ABT0P625_9ACTN</name>
<feature type="region of interest" description="Disordered" evidence="1">
    <location>
        <begin position="21"/>
        <end position="57"/>
    </location>
</feature>
<reference evidence="2 3" key="1">
    <citation type="submission" date="2022-05" db="EMBL/GenBank/DDBJ databases">
        <title>Genome Resource of Streptomyces lavenduligriseus GA1-1, a Strain with Broad-Spectrum Antifungal Activity against Phytopathogenic Fungi.</title>
        <authorList>
            <person name="Qi D."/>
        </authorList>
    </citation>
    <scope>NUCLEOTIDE SEQUENCE [LARGE SCALE GENOMIC DNA]</scope>
    <source>
        <strain evidence="2 3">GA1-1</strain>
    </source>
</reference>